<dbReference type="KEGG" id="bspl:114860437"/>
<dbReference type="SUPFAM" id="SSF53098">
    <property type="entry name" value="Ribonuclease H-like"/>
    <property type="match status" value="1"/>
</dbReference>
<dbReference type="AlphaFoldDB" id="A0A6P7N5W1"/>
<evidence type="ECO:0000259" key="2">
    <source>
        <dbReference type="Pfam" id="PF24764"/>
    </source>
</evidence>
<sequence length="518" mass="57840">MITNQKPPTSLEAWYVVKMDSGLGSAAVLVKLGKRILNRLQTKLEAACEQKPLDLDYIGSTCDSSMSLINFVSEHVYIPPEVHEGLQHLIDLIDSEKGCRKRKPIRVRRTTGKHGCPKLCVSREHLQELIALDMTIPCISKILGLSVKTVKRRMEEWGLRIKESYSSLTDDELDKLVSEIKQESKNMGIRAVRAHLRAQGHKLQQTRVLGSMRRVDRDGMVARNVSVRESRIISAPLLLLEIDTNRKLMRYGVVLFTGMDAFSRKILYLRAVNNNKPSTALKVFLDAADKHGFPSRVKGPQAAENLDIARCMFTARGCKRRSFISEKSANNPKTEQLWCEVSSKVLDDYSRVLNSLEGDGLLDPRSSTHLFCAQYVFLPRVQAELDTLTEEWNNHPHQTEHSCTPNQLWEAGKPPRPDTPPCSTEGRPWSDMITLARSCSEGEVPDVPSPLDNEEMETLASIFSPVAPSLCYGADVYCAVVQYVEGVVSSNQESNDGCDKIPLQTCDSLSSSITVGVD</sequence>
<dbReference type="OrthoDB" id="2686689at2759"/>
<protein>
    <submittedName>
        <fullName evidence="4">Uncharacterized protein LOC114860437 isoform X1</fullName>
    </submittedName>
</protein>
<dbReference type="Proteomes" id="UP000515150">
    <property type="component" value="Chromosome 8"/>
</dbReference>
<keyword evidence="3" id="KW-1185">Reference proteome</keyword>
<dbReference type="Pfam" id="PF24764">
    <property type="entry name" value="rva_4"/>
    <property type="match status" value="1"/>
</dbReference>
<accession>A0A6P7N5W1</accession>
<organism evidence="3 4">
    <name type="scientific">Betta splendens</name>
    <name type="common">Siamese fighting fish</name>
    <dbReference type="NCBI Taxonomy" id="158456"/>
    <lineage>
        <taxon>Eukaryota</taxon>
        <taxon>Metazoa</taxon>
        <taxon>Chordata</taxon>
        <taxon>Craniata</taxon>
        <taxon>Vertebrata</taxon>
        <taxon>Euteleostomi</taxon>
        <taxon>Actinopterygii</taxon>
        <taxon>Neopterygii</taxon>
        <taxon>Teleostei</taxon>
        <taxon>Neoteleostei</taxon>
        <taxon>Acanthomorphata</taxon>
        <taxon>Anabantaria</taxon>
        <taxon>Anabantiformes</taxon>
        <taxon>Anabantoidei</taxon>
        <taxon>Osphronemidae</taxon>
        <taxon>Betta</taxon>
    </lineage>
</organism>
<dbReference type="PANTHER" id="PTHR46791">
    <property type="entry name" value="EXPRESSED PROTEIN"/>
    <property type="match status" value="1"/>
</dbReference>
<feature type="domain" description="Integrase core" evidence="2">
    <location>
        <begin position="235"/>
        <end position="412"/>
    </location>
</feature>
<evidence type="ECO:0000313" key="4">
    <source>
        <dbReference type="RefSeq" id="XP_029014861.2"/>
    </source>
</evidence>
<proteinExistence type="predicted"/>
<dbReference type="PANTHER" id="PTHR46791:SF11">
    <property type="entry name" value="INTEGRASE CATALYTIC DOMAIN-CONTAINING PROTEIN"/>
    <property type="match status" value="1"/>
</dbReference>
<evidence type="ECO:0000313" key="3">
    <source>
        <dbReference type="Proteomes" id="UP000515150"/>
    </source>
</evidence>
<dbReference type="InParanoid" id="A0A6P7N5W1"/>
<dbReference type="GeneID" id="114860437"/>
<reference evidence="4" key="1">
    <citation type="submission" date="2025-08" db="UniProtKB">
        <authorList>
            <consortium name="RefSeq"/>
        </authorList>
    </citation>
    <scope>IDENTIFICATION</scope>
</reference>
<gene>
    <name evidence="4" type="primary">LOC114860437</name>
</gene>
<dbReference type="RefSeq" id="XP_029014861.2">
    <property type="nucleotide sequence ID" value="XM_029159028.3"/>
</dbReference>
<dbReference type="InterPro" id="IPR012337">
    <property type="entry name" value="RNaseH-like_sf"/>
</dbReference>
<feature type="region of interest" description="Disordered" evidence="1">
    <location>
        <begin position="395"/>
        <end position="426"/>
    </location>
</feature>
<evidence type="ECO:0000256" key="1">
    <source>
        <dbReference type="SAM" id="MobiDB-lite"/>
    </source>
</evidence>
<dbReference type="InterPro" id="IPR058913">
    <property type="entry name" value="Integrase_dom_put"/>
</dbReference>
<name>A0A6P7N5W1_BETSP</name>